<sequence length="369" mass="43642">MKYGSEDFEQLKKTVGDFFQNGPLGDIRVYWYMIYPYKDGEDHYLDKFSKADVRKNVINFLYDKCFGKRQSIVKKTEALIGEIWDYGLPDKEQERDVFQALAWDTTMFLKNNCCWDYEQTREVGESDTDMVRKTYNLIRTPDGREELSCLLKGYLEDKSLPVKLQVELEELQMRLMHCPPPERTPEISIKNPYELRFYVRWIQELSEAYYTLPAKMYLYLTQHKVLQDYIVPKFQEFRSMACHEVVSDIMAYIQSREEVYKSMMAVMGKEHLEPGERISAPDWNYIRDIEPGCIEAIAIGKGLYLGEALDVFYDSWLALQLEQGKERQSIMNIRQLTDILCETEPELFHKYQSQPAVQEHGLEKPARFR</sequence>
<gene>
    <name evidence="1" type="ORF">H9747_05840</name>
</gene>
<reference evidence="1" key="1">
    <citation type="journal article" date="2021" name="PeerJ">
        <title>Extensive microbial diversity within the chicken gut microbiome revealed by metagenomics and culture.</title>
        <authorList>
            <person name="Gilroy R."/>
            <person name="Ravi A."/>
            <person name="Getino M."/>
            <person name="Pursley I."/>
            <person name="Horton D.L."/>
            <person name="Alikhan N.F."/>
            <person name="Baker D."/>
            <person name="Gharbi K."/>
            <person name="Hall N."/>
            <person name="Watson M."/>
            <person name="Adriaenssens E.M."/>
            <person name="Foster-Nyarko E."/>
            <person name="Jarju S."/>
            <person name="Secka A."/>
            <person name="Antonio M."/>
            <person name="Oren A."/>
            <person name="Chaudhuri R.R."/>
            <person name="La Ragione R."/>
            <person name="Hildebrand F."/>
            <person name="Pallen M.J."/>
        </authorList>
    </citation>
    <scope>NUCLEOTIDE SEQUENCE</scope>
    <source>
        <strain evidence="1">CHK195-9823</strain>
    </source>
</reference>
<evidence type="ECO:0000313" key="2">
    <source>
        <dbReference type="Proteomes" id="UP000886814"/>
    </source>
</evidence>
<name>A0A9D1PC36_9FIRM</name>
<protein>
    <submittedName>
        <fullName evidence="1">Uncharacterized protein</fullName>
    </submittedName>
</protein>
<reference evidence="1" key="2">
    <citation type="submission" date="2021-04" db="EMBL/GenBank/DDBJ databases">
        <authorList>
            <person name="Gilroy R."/>
        </authorList>
    </citation>
    <scope>NUCLEOTIDE SEQUENCE</scope>
    <source>
        <strain evidence="1">CHK195-9823</strain>
    </source>
</reference>
<evidence type="ECO:0000313" key="1">
    <source>
        <dbReference type="EMBL" id="HIV38509.1"/>
    </source>
</evidence>
<dbReference type="AlphaFoldDB" id="A0A9D1PC36"/>
<dbReference type="Proteomes" id="UP000886814">
    <property type="component" value="Unassembled WGS sequence"/>
</dbReference>
<dbReference type="EMBL" id="DXIQ01000034">
    <property type="protein sequence ID" value="HIV38509.1"/>
    <property type="molecule type" value="Genomic_DNA"/>
</dbReference>
<comment type="caution">
    <text evidence="1">The sequence shown here is derived from an EMBL/GenBank/DDBJ whole genome shotgun (WGS) entry which is preliminary data.</text>
</comment>
<organism evidence="1 2">
    <name type="scientific">Candidatus Blautia stercorigallinarum</name>
    <dbReference type="NCBI Taxonomy" id="2838501"/>
    <lineage>
        <taxon>Bacteria</taxon>
        <taxon>Bacillati</taxon>
        <taxon>Bacillota</taxon>
        <taxon>Clostridia</taxon>
        <taxon>Lachnospirales</taxon>
        <taxon>Lachnospiraceae</taxon>
        <taxon>Blautia</taxon>
    </lineage>
</organism>
<accession>A0A9D1PC36</accession>
<proteinExistence type="predicted"/>